<feature type="domain" description="C2" evidence="3">
    <location>
        <begin position="1"/>
        <end position="127"/>
    </location>
</feature>
<keyword evidence="2" id="KW-0677">Repeat</keyword>
<evidence type="ECO:0000259" key="3">
    <source>
        <dbReference type="PROSITE" id="PS50004"/>
    </source>
</evidence>
<dbReference type="InterPro" id="IPR010734">
    <property type="entry name" value="Copine_C"/>
</dbReference>
<comment type="caution">
    <text evidence="4">The sequence shown here is derived from an EMBL/GenBank/DDBJ whole genome shotgun (WGS) entry which is preliminary data.</text>
</comment>
<accession>A0A7K5D4W9</accession>
<dbReference type="InterPro" id="IPR035892">
    <property type="entry name" value="C2_domain_sf"/>
</dbReference>
<gene>
    <name evidence="4" type="primary">Cpne7</name>
    <name evidence="4" type="ORF">PACMIN_R07507</name>
</gene>
<keyword evidence="5" id="KW-1185">Reference proteome</keyword>
<dbReference type="SUPFAM" id="SSF49562">
    <property type="entry name" value="C2 domain (Calcium/lipid-binding domain, CaLB)"/>
    <property type="match status" value="2"/>
</dbReference>
<dbReference type="InterPro" id="IPR037768">
    <property type="entry name" value="C2B_Copine"/>
</dbReference>
<dbReference type="Proteomes" id="UP000525089">
    <property type="component" value="Unassembled WGS sequence"/>
</dbReference>
<reference evidence="4 5" key="1">
    <citation type="submission" date="2019-09" db="EMBL/GenBank/DDBJ databases">
        <title>Bird 10,000 Genomes (B10K) Project - Family phase.</title>
        <authorList>
            <person name="Zhang G."/>
        </authorList>
    </citation>
    <scope>NUCLEOTIDE SEQUENCE [LARGE SCALE GENOMIC DNA]</scope>
    <source>
        <strain evidence="4">B10K-DU-001-72</strain>
        <tissue evidence="4">Muscle</tissue>
    </source>
</reference>
<dbReference type="InterPro" id="IPR036465">
    <property type="entry name" value="vWFA_dom_sf"/>
</dbReference>
<name>A0A7K5D4W9_9TYRA</name>
<proteinExistence type="inferred from homology"/>
<dbReference type="PANTHER" id="PTHR10857:SF6">
    <property type="entry name" value="COPINE-7"/>
    <property type="match status" value="1"/>
</dbReference>
<dbReference type="SUPFAM" id="SSF53300">
    <property type="entry name" value="vWA-like"/>
    <property type="match status" value="1"/>
</dbReference>
<dbReference type="InterPro" id="IPR045052">
    <property type="entry name" value="Copine"/>
</dbReference>
<sequence length="558" mass="62516">GAVPEPCPQAPLAVLSKVELRVSCKHLLDRDTLNKSDPCVLLLMQSQGQWMEVDRSEVIKSNLNPVFAKIFTVDYYFEEVQKLRFEVYDSHGHAGVGTHDDDFLGGMECTVGQVSLGTPARGPPPWCPLPDPGLSQIVAQKRVTKPLFLKYGKFAGKSTITIISEEISGNNGYVELAFRAKKLDDKDLFSKSDPFLEIYRIDDDRSEQLVYRTEVVKNNLSPVWEPFKVSLNSLCSCEEKRKLRGVVWDYDSRGKHDFIGEFFTTFEEMQKAMGENKVQWDCMNPKYKIKKRNYKNSGVVVLLDLKIHRVYSFLDYIMGGCQIHFTVAIDFTASNGDPRNSCSLHYINPYQPNEYLKALVAVGEICQDYDSDKKFSALGFGARIPPKYEVSHDFAINFNPDNDECEGKPSSSRVGSMTRMSLLIPHTPSGIQGVVESYQSCLPKIQLYGPTNVAPIITKVARVAADEERTKEASQYFILLILTDGVVTDMADTREAIVRASYLPMSIIIVGVGNADFTDMQILDGDDGVLRSPKGEPVLRDIVQFVPFREFKNVSGAA</sequence>
<organism evidence="4 5">
    <name type="scientific">Pachyramphus minor</name>
    <dbReference type="NCBI Taxonomy" id="369605"/>
    <lineage>
        <taxon>Eukaryota</taxon>
        <taxon>Metazoa</taxon>
        <taxon>Chordata</taxon>
        <taxon>Craniata</taxon>
        <taxon>Vertebrata</taxon>
        <taxon>Euteleostomi</taxon>
        <taxon>Archelosauria</taxon>
        <taxon>Archosauria</taxon>
        <taxon>Dinosauria</taxon>
        <taxon>Saurischia</taxon>
        <taxon>Theropoda</taxon>
        <taxon>Coelurosauria</taxon>
        <taxon>Aves</taxon>
        <taxon>Neognathae</taxon>
        <taxon>Neoaves</taxon>
        <taxon>Telluraves</taxon>
        <taxon>Australaves</taxon>
        <taxon>Passeriformes</taxon>
        <taxon>Tyrannidae</taxon>
        <taxon>Pachyramphus</taxon>
    </lineage>
</organism>
<evidence type="ECO:0000256" key="1">
    <source>
        <dbReference type="ARBA" id="ARBA00009048"/>
    </source>
</evidence>
<protein>
    <submittedName>
        <fullName evidence="4">CPNE7 protein</fullName>
    </submittedName>
</protein>
<dbReference type="EMBL" id="VYXB01004459">
    <property type="protein sequence ID" value="NWS15476.1"/>
    <property type="molecule type" value="Genomic_DNA"/>
</dbReference>
<feature type="domain" description="C2" evidence="3">
    <location>
        <begin position="154"/>
        <end position="281"/>
    </location>
</feature>
<feature type="non-terminal residue" evidence="4">
    <location>
        <position position="1"/>
    </location>
</feature>
<dbReference type="FunFam" id="2.60.40.150:FF:000132">
    <property type="entry name" value="Copine 7"/>
    <property type="match status" value="1"/>
</dbReference>
<dbReference type="GO" id="GO:0005544">
    <property type="term" value="F:calcium-dependent phospholipid binding"/>
    <property type="evidence" value="ECO:0007669"/>
    <property type="project" value="InterPro"/>
</dbReference>
<dbReference type="GO" id="GO:0005886">
    <property type="term" value="C:plasma membrane"/>
    <property type="evidence" value="ECO:0007669"/>
    <property type="project" value="TreeGrafter"/>
</dbReference>
<dbReference type="InterPro" id="IPR000008">
    <property type="entry name" value="C2_dom"/>
</dbReference>
<feature type="non-terminal residue" evidence="4">
    <location>
        <position position="558"/>
    </location>
</feature>
<dbReference type="PROSITE" id="PS50004">
    <property type="entry name" value="C2"/>
    <property type="match status" value="2"/>
</dbReference>
<dbReference type="AlphaFoldDB" id="A0A7K5D4W9"/>
<dbReference type="Pfam" id="PF00168">
    <property type="entry name" value="C2"/>
    <property type="match status" value="2"/>
</dbReference>
<dbReference type="FunFam" id="2.60.40.150:FF:000163">
    <property type="entry name" value="Copine 7"/>
    <property type="match status" value="1"/>
</dbReference>
<dbReference type="CDD" id="cd04048">
    <property type="entry name" value="C2A_Copine"/>
    <property type="match status" value="1"/>
</dbReference>
<dbReference type="SMART" id="SM00327">
    <property type="entry name" value="VWA"/>
    <property type="match status" value="1"/>
</dbReference>
<dbReference type="Pfam" id="PF07002">
    <property type="entry name" value="Copine"/>
    <property type="match status" value="2"/>
</dbReference>
<dbReference type="GO" id="GO:0071277">
    <property type="term" value="P:cellular response to calcium ion"/>
    <property type="evidence" value="ECO:0007669"/>
    <property type="project" value="TreeGrafter"/>
</dbReference>
<dbReference type="Gene3D" id="2.60.40.150">
    <property type="entry name" value="C2 domain"/>
    <property type="match status" value="2"/>
</dbReference>
<evidence type="ECO:0000313" key="4">
    <source>
        <dbReference type="EMBL" id="NWS15476.1"/>
    </source>
</evidence>
<evidence type="ECO:0000313" key="5">
    <source>
        <dbReference type="Proteomes" id="UP000525089"/>
    </source>
</evidence>
<comment type="similarity">
    <text evidence="1">Belongs to the copine family.</text>
</comment>
<dbReference type="PANTHER" id="PTHR10857">
    <property type="entry name" value="COPINE"/>
    <property type="match status" value="1"/>
</dbReference>
<evidence type="ECO:0000256" key="2">
    <source>
        <dbReference type="ARBA" id="ARBA00022737"/>
    </source>
</evidence>
<dbReference type="SMART" id="SM00239">
    <property type="entry name" value="C2"/>
    <property type="match status" value="2"/>
</dbReference>
<dbReference type="CDD" id="cd04047">
    <property type="entry name" value="C2B_Copine"/>
    <property type="match status" value="1"/>
</dbReference>
<dbReference type="InterPro" id="IPR002035">
    <property type="entry name" value="VWF_A"/>
</dbReference>